<dbReference type="InterPro" id="IPR023267">
    <property type="entry name" value="RCMT"/>
</dbReference>
<evidence type="ECO:0000313" key="8">
    <source>
        <dbReference type="Proteomes" id="UP001527925"/>
    </source>
</evidence>
<dbReference type="Proteomes" id="UP001527925">
    <property type="component" value="Unassembled WGS sequence"/>
</dbReference>
<sequence length="428" mass="46392">MMRPPAHAPAPGQARHKRWAASLDVHIHPSVPDVLFLLARGPLPVLPVGSNREVIVDIPCANAVLRGADIYAVGVHAAEAPLRPGDPVSVFVDLDGRCLRGQSKRYTGSKVFIGNGHALLGRDDLYRFSPKELKDRGVGVLMTEPIYESPSLNDIFDHGLVLQNLPSILVSHALQPEPHHTILDMCAAPGGKTTHIAALTDNKATIIALDRSKPKILRLAAHVQALGWSSIRPLVCDATACVLSPERSAAFNWDSDLPAPGSRIRALPRESFDRILLDGPCSALGQRPSFTSSVNPAILKHHPAYQRSIFHAAHALLKPGGRLVYSTCTFTIDENERNVASFLAEFPDMELVRHDPASDPVDWRQAAQPGHPSVAFPTEADRASVCRFDPHRPTSVVLGPDGSPLELDTIGFFFAVFRKHARPAAPSP</sequence>
<dbReference type="PANTHER" id="PTHR22807:SF34">
    <property type="entry name" value="TRNA (CYTOSINE(72)-C(5))-METHYLTRANSFERASE NSUN6"/>
    <property type="match status" value="1"/>
</dbReference>
<evidence type="ECO:0000256" key="5">
    <source>
        <dbReference type="PROSITE-ProRule" id="PRU01023"/>
    </source>
</evidence>
<feature type="binding site" evidence="5">
    <location>
        <begin position="186"/>
        <end position="192"/>
    </location>
    <ligand>
        <name>S-adenosyl-L-methionine</name>
        <dbReference type="ChEBI" id="CHEBI:59789"/>
    </ligand>
</feature>
<dbReference type="InterPro" id="IPR029063">
    <property type="entry name" value="SAM-dependent_MTases_sf"/>
</dbReference>
<dbReference type="CDD" id="cd21150">
    <property type="entry name" value="PUA_NSun6-like"/>
    <property type="match status" value="1"/>
</dbReference>
<comment type="similarity">
    <text evidence="5">Belongs to the class I-like SAM-binding methyltransferase superfamily. RsmB/NOP family.</text>
</comment>
<dbReference type="PROSITE" id="PS50890">
    <property type="entry name" value="PUA"/>
    <property type="match status" value="1"/>
</dbReference>
<evidence type="ECO:0000256" key="1">
    <source>
        <dbReference type="ARBA" id="ARBA00022603"/>
    </source>
</evidence>
<feature type="binding site" evidence="5">
    <location>
        <position position="210"/>
    </location>
    <ligand>
        <name>S-adenosyl-L-methionine</name>
        <dbReference type="ChEBI" id="CHEBI:59789"/>
    </ligand>
</feature>
<dbReference type="PROSITE" id="PS51686">
    <property type="entry name" value="SAM_MT_RSMB_NOP"/>
    <property type="match status" value="1"/>
</dbReference>
<feature type="binding site" evidence="5">
    <location>
        <position position="278"/>
    </location>
    <ligand>
        <name>S-adenosyl-L-methionine</name>
        <dbReference type="ChEBI" id="CHEBI:59789"/>
    </ligand>
</feature>
<reference evidence="7 8" key="1">
    <citation type="submission" date="2023-09" db="EMBL/GenBank/DDBJ databases">
        <title>Pangenome analysis of Batrachochytrium dendrobatidis and related Chytrids.</title>
        <authorList>
            <person name="Yacoub M.N."/>
            <person name="Stajich J.E."/>
            <person name="James T.Y."/>
        </authorList>
    </citation>
    <scope>NUCLEOTIDE SEQUENCE [LARGE SCALE GENOMIC DNA]</scope>
    <source>
        <strain evidence="7 8">JEL0888</strain>
    </source>
</reference>
<gene>
    <name evidence="7" type="ORF">HK105_207610</name>
</gene>
<evidence type="ECO:0000256" key="2">
    <source>
        <dbReference type="ARBA" id="ARBA00022679"/>
    </source>
</evidence>
<evidence type="ECO:0000256" key="3">
    <source>
        <dbReference type="ARBA" id="ARBA00022691"/>
    </source>
</evidence>
<keyword evidence="8" id="KW-1185">Reference proteome</keyword>
<dbReference type="Gene3D" id="2.30.130.10">
    <property type="entry name" value="PUA domain"/>
    <property type="match status" value="1"/>
</dbReference>
<protein>
    <recommendedName>
        <fullName evidence="6">SAM-dependent MTase RsmB/NOP-type domain-containing protein</fullName>
    </recommendedName>
</protein>
<dbReference type="SUPFAM" id="SSF88697">
    <property type="entry name" value="PUA domain-like"/>
    <property type="match status" value="1"/>
</dbReference>
<organism evidence="7 8">
    <name type="scientific">Polyrhizophydium stewartii</name>
    <dbReference type="NCBI Taxonomy" id="2732419"/>
    <lineage>
        <taxon>Eukaryota</taxon>
        <taxon>Fungi</taxon>
        <taxon>Fungi incertae sedis</taxon>
        <taxon>Chytridiomycota</taxon>
        <taxon>Chytridiomycota incertae sedis</taxon>
        <taxon>Chytridiomycetes</taxon>
        <taxon>Rhizophydiales</taxon>
        <taxon>Rhizophydiales incertae sedis</taxon>
        <taxon>Polyrhizophydium</taxon>
    </lineage>
</organism>
<evidence type="ECO:0000256" key="4">
    <source>
        <dbReference type="ARBA" id="ARBA00022884"/>
    </source>
</evidence>
<dbReference type="EMBL" id="JADGIZ020000055">
    <property type="protein sequence ID" value="KAL2912939.1"/>
    <property type="molecule type" value="Genomic_DNA"/>
</dbReference>
<accession>A0ABR4N087</accession>
<proteinExistence type="inferred from homology"/>
<dbReference type="InterPro" id="IPR001678">
    <property type="entry name" value="MeTrfase_RsmB-F_NOP2_dom"/>
</dbReference>
<keyword evidence="1 5" id="KW-0489">Methyltransferase</keyword>
<name>A0ABR4N087_9FUNG</name>
<dbReference type="Gene3D" id="3.40.50.150">
    <property type="entry name" value="Vaccinia Virus protein VP39"/>
    <property type="match status" value="1"/>
</dbReference>
<feature type="binding site" evidence="5">
    <location>
        <position position="237"/>
    </location>
    <ligand>
        <name>S-adenosyl-L-methionine</name>
        <dbReference type="ChEBI" id="CHEBI:59789"/>
    </ligand>
</feature>
<comment type="caution">
    <text evidence="7">The sequence shown here is derived from an EMBL/GenBank/DDBJ whole genome shotgun (WGS) entry which is preliminary data.</text>
</comment>
<keyword evidence="4 5" id="KW-0694">RNA-binding</keyword>
<feature type="active site" description="Nucleophile" evidence="5">
    <location>
        <position position="328"/>
    </location>
</feature>
<feature type="domain" description="SAM-dependent MTase RsmB/NOP-type" evidence="6">
    <location>
        <begin position="92"/>
        <end position="420"/>
    </location>
</feature>
<dbReference type="PANTHER" id="PTHR22807">
    <property type="entry name" value="NOP2 YEAST -RELATED NOL1/NOP2/FMU SUN DOMAIN-CONTAINING"/>
    <property type="match status" value="1"/>
</dbReference>
<keyword evidence="3 5" id="KW-0949">S-adenosyl-L-methionine</keyword>
<keyword evidence="2 5" id="KW-0808">Transferase</keyword>
<dbReference type="InterPro" id="IPR049560">
    <property type="entry name" value="MeTrfase_RsmB-F_NOP2_cat"/>
</dbReference>
<evidence type="ECO:0000313" key="7">
    <source>
        <dbReference type="EMBL" id="KAL2912939.1"/>
    </source>
</evidence>
<dbReference type="SUPFAM" id="SSF53335">
    <property type="entry name" value="S-adenosyl-L-methionine-dependent methyltransferases"/>
    <property type="match status" value="1"/>
</dbReference>
<dbReference type="InterPro" id="IPR036974">
    <property type="entry name" value="PUA_sf"/>
</dbReference>
<dbReference type="InterPro" id="IPR015947">
    <property type="entry name" value="PUA-like_sf"/>
</dbReference>
<dbReference type="CDD" id="cd02440">
    <property type="entry name" value="AdoMet_MTases"/>
    <property type="match status" value="1"/>
</dbReference>
<dbReference type="PRINTS" id="PR02008">
    <property type="entry name" value="RCMTFAMILY"/>
</dbReference>
<dbReference type="Pfam" id="PF01189">
    <property type="entry name" value="Methyltr_RsmB-F"/>
    <property type="match status" value="1"/>
</dbReference>
<evidence type="ECO:0000259" key="6">
    <source>
        <dbReference type="PROSITE" id="PS51686"/>
    </source>
</evidence>